<keyword evidence="5" id="KW-0539">Nucleus</keyword>
<feature type="region of interest" description="Disordered" evidence="6">
    <location>
        <begin position="32"/>
        <end position="54"/>
    </location>
</feature>
<dbReference type="Proteomes" id="UP000887574">
    <property type="component" value="Unplaced"/>
</dbReference>
<evidence type="ECO:0000256" key="3">
    <source>
        <dbReference type="ARBA" id="ARBA00022679"/>
    </source>
</evidence>
<dbReference type="Pfam" id="PF21549">
    <property type="entry name" value="PRDM2_PR"/>
    <property type="match status" value="1"/>
</dbReference>
<feature type="compositionally biased region" description="Low complexity" evidence="6">
    <location>
        <begin position="38"/>
        <end position="52"/>
    </location>
</feature>
<evidence type="ECO:0000256" key="4">
    <source>
        <dbReference type="ARBA" id="ARBA00022691"/>
    </source>
</evidence>
<evidence type="ECO:0000256" key="6">
    <source>
        <dbReference type="SAM" id="MobiDB-lite"/>
    </source>
</evidence>
<reference evidence="9" key="1">
    <citation type="submission" date="2022-11" db="UniProtKB">
        <authorList>
            <consortium name="WormBaseParasite"/>
        </authorList>
    </citation>
    <scope>IDENTIFICATION</scope>
</reference>
<dbReference type="GO" id="GO:0032259">
    <property type="term" value="P:methylation"/>
    <property type="evidence" value="ECO:0007669"/>
    <property type="project" value="UniProtKB-KW"/>
</dbReference>
<evidence type="ECO:0000313" key="8">
    <source>
        <dbReference type="Proteomes" id="UP000887574"/>
    </source>
</evidence>
<keyword evidence="8" id="KW-1185">Reference proteome</keyword>
<dbReference type="PROSITE" id="PS50280">
    <property type="entry name" value="SET"/>
    <property type="match status" value="1"/>
</dbReference>
<dbReference type="SMART" id="SM00317">
    <property type="entry name" value="SET"/>
    <property type="match status" value="1"/>
</dbReference>
<comment type="subcellular location">
    <subcellularLocation>
        <location evidence="1">Nucleus</location>
    </subcellularLocation>
</comment>
<evidence type="ECO:0000313" key="9">
    <source>
        <dbReference type="WBParaSite" id="jg17479"/>
    </source>
</evidence>
<proteinExistence type="predicted"/>
<dbReference type="WBParaSite" id="jg17479">
    <property type="protein sequence ID" value="jg17479"/>
    <property type="gene ID" value="jg17479"/>
</dbReference>
<dbReference type="InterPro" id="IPR044417">
    <property type="entry name" value="PRDM7_9_PR-SET"/>
</dbReference>
<dbReference type="InterPro" id="IPR046341">
    <property type="entry name" value="SET_dom_sf"/>
</dbReference>
<accession>A0A915D994</accession>
<evidence type="ECO:0000256" key="1">
    <source>
        <dbReference type="ARBA" id="ARBA00004123"/>
    </source>
</evidence>
<dbReference type="SUPFAM" id="SSF82199">
    <property type="entry name" value="SET domain"/>
    <property type="match status" value="1"/>
</dbReference>
<dbReference type="AlphaFoldDB" id="A0A915D994"/>
<keyword evidence="2" id="KW-0489">Methyltransferase</keyword>
<dbReference type="CDD" id="cd19193">
    <property type="entry name" value="PR-SET_PRDM7_9"/>
    <property type="match status" value="1"/>
</dbReference>
<keyword evidence="3" id="KW-0808">Transferase</keyword>
<sequence>MAAPMHSLADPRLAAKKSGYSAVISAELCPKNNRSSDQELSSSSTNSSTACSPDNETSTYTISLPQTAEPNSKALLMCFAVNAYKRKICIISREKQKREEHKYLLLENISDETYGMFGKKREDNEVSEELDDYIHCQDCECFYSYSCLKHPMYYSLDRDATGYEGNACRALRTLPAYLYVAISSIPNAGKGVFCKVDVPVGVVYGPYEGILRKDQKQAECDGYSWEIKYDSETVFIDGRDPRYSNWMRFINSSRFESEQNLLAFQYGGSVYYRVFRPIDREKELLVWYGDSYGKALGVNTTLLKRSRALSIR</sequence>
<protein>
    <submittedName>
        <fullName evidence="9">SET domain-containing protein</fullName>
    </submittedName>
</protein>
<evidence type="ECO:0000256" key="2">
    <source>
        <dbReference type="ARBA" id="ARBA00022603"/>
    </source>
</evidence>
<dbReference type="GO" id="GO:0042054">
    <property type="term" value="F:histone methyltransferase activity"/>
    <property type="evidence" value="ECO:0007669"/>
    <property type="project" value="InterPro"/>
</dbReference>
<feature type="domain" description="SET" evidence="7">
    <location>
        <begin position="176"/>
        <end position="289"/>
    </location>
</feature>
<name>A0A915D994_9BILA</name>
<dbReference type="Gene3D" id="2.170.270.10">
    <property type="entry name" value="SET domain"/>
    <property type="match status" value="1"/>
</dbReference>
<evidence type="ECO:0000256" key="5">
    <source>
        <dbReference type="ARBA" id="ARBA00023242"/>
    </source>
</evidence>
<evidence type="ECO:0000259" key="7">
    <source>
        <dbReference type="PROSITE" id="PS50280"/>
    </source>
</evidence>
<keyword evidence="4" id="KW-0949">S-adenosyl-L-methionine</keyword>
<dbReference type="InterPro" id="IPR001214">
    <property type="entry name" value="SET_dom"/>
</dbReference>
<organism evidence="8 9">
    <name type="scientific">Ditylenchus dipsaci</name>
    <dbReference type="NCBI Taxonomy" id="166011"/>
    <lineage>
        <taxon>Eukaryota</taxon>
        <taxon>Metazoa</taxon>
        <taxon>Ecdysozoa</taxon>
        <taxon>Nematoda</taxon>
        <taxon>Chromadorea</taxon>
        <taxon>Rhabditida</taxon>
        <taxon>Tylenchina</taxon>
        <taxon>Tylenchomorpha</taxon>
        <taxon>Sphaerularioidea</taxon>
        <taxon>Anguinidae</taxon>
        <taxon>Anguininae</taxon>
        <taxon>Ditylenchus</taxon>
    </lineage>
</organism>
<dbReference type="GO" id="GO:0005634">
    <property type="term" value="C:nucleus"/>
    <property type="evidence" value="ECO:0007669"/>
    <property type="project" value="UniProtKB-SubCell"/>
</dbReference>